<comment type="caution">
    <text evidence="1">The sequence shown here is derived from an EMBL/GenBank/DDBJ whole genome shotgun (WGS) entry which is preliminary data.</text>
</comment>
<organism evidence="1">
    <name type="scientific">hydrocarbon metagenome</name>
    <dbReference type="NCBI Taxonomy" id="938273"/>
    <lineage>
        <taxon>unclassified sequences</taxon>
        <taxon>metagenomes</taxon>
        <taxon>ecological metagenomes</taxon>
    </lineage>
</organism>
<dbReference type="AlphaFoldDB" id="A0A0W8G7B0"/>
<protein>
    <submittedName>
        <fullName evidence="1">Uncharacterized protein</fullName>
    </submittedName>
</protein>
<evidence type="ECO:0000313" key="1">
    <source>
        <dbReference type="EMBL" id="KUG28924.1"/>
    </source>
</evidence>
<name>A0A0W8G7B0_9ZZZZ</name>
<dbReference type="EMBL" id="LNQE01000153">
    <property type="protein sequence ID" value="KUG28924.1"/>
    <property type="molecule type" value="Genomic_DNA"/>
</dbReference>
<sequence>MRLSGKKLPLGGVFLPIRQGGVFVKSVFVRYFTWYES</sequence>
<gene>
    <name evidence="1" type="ORF">ASZ90_001192</name>
</gene>
<reference evidence="1" key="1">
    <citation type="journal article" date="2015" name="Proc. Natl. Acad. Sci. U.S.A.">
        <title>Networks of energetic and metabolic interactions define dynamics in microbial communities.</title>
        <authorList>
            <person name="Embree M."/>
            <person name="Liu J.K."/>
            <person name="Al-Bassam M.M."/>
            <person name="Zengler K."/>
        </authorList>
    </citation>
    <scope>NUCLEOTIDE SEQUENCE</scope>
</reference>
<accession>A0A0W8G7B0</accession>
<proteinExistence type="predicted"/>